<feature type="non-terminal residue" evidence="1">
    <location>
        <position position="1"/>
    </location>
</feature>
<dbReference type="EMBL" id="BART01035006">
    <property type="protein sequence ID" value="GAH10003.1"/>
    <property type="molecule type" value="Genomic_DNA"/>
</dbReference>
<gene>
    <name evidence="1" type="ORF">S01H4_59637</name>
</gene>
<proteinExistence type="predicted"/>
<protein>
    <submittedName>
        <fullName evidence="1">Uncharacterized protein</fullName>
    </submittedName>
</protein>
<accession>X1EMZ6</accession>
<sequence>KTCSLRIDEYRGDGNAMPVYNEEREDRIVEHQKRIQNDVCNSKRHK</sequence>
<evidence type="ECO:0000313" key="1">
    <source>
        <dbReference type="EMBL" id="GAH10003.1"/>
    </source>
</evidence>
<name>X1EMZ6_9ZZZZ</name>
<comment type="caution">
    <text evidence="1">The sequence shown here is derived from an EMBL/GenBank/DDBJ whole genome shotgun (WGS) entry which is preliminary data.</text>
</comment>
<reference evidence="1" key="1">
    <citation type="journal article" date="2014" name="Front. Microbiol.">
        <title>High frequency of phylogenetically diverse reductive dehalogenase-homologous genes in deep subseafloor sedimentary metagenomes.</title>
        <authorList>
            <person name="Kawai M."/>
            <person name="Futagami T."/>
            <person name="Toyoda A."/>
            <person name="Takaki Y."/>
            <person name="Nishi S."/>
            <person name="Hori S."/>
            <person name="Arai W."/>
            <person name="Tsubouchi T."/>
            <person name="Morono Y."/>
            <person name="Uchiyama I."/>
            <person name="Ito T."/>
            <person name="Fujiyama A."/>
            <person name="Inagaki F."/>
            <person name="Takami H."/>
        </authorList>
    </citation>
    <scope>NUCLEOTIDE SEQUENCE</scope>
    <source>
        <strain evidence="1">Expedition CK06-06</strain>
    </source>
</reference>
<organism evidence="1">
    <name type="scientific">marine sediment metagenome</name>
    <dbReference type="NCBI Taxonomy" id="412755"/>
    <lineage>
        <taxon>unclassified sequences</taxon>
        <taxon>metagenomes</taxon>
        <taxon>ecological metagenomes</taxon>
    </lineage>
</organism>
<dbReference type="AlphaFoldDB" id="X1EMZ6"/>